<proteinExistence type="predicted"/>
<evidence type="ECO:0000256" key="1">
    <source>
        <dbReference type="SAM" id="Phobius"/>
    </source>
</evidence>
<keyword evidence="3" id="KW-1185">Reference proteome</keyword>
<dbReference type="Proteomes" id="UP000030671">
    <property type="component" value="Unassembled WGS sequence"/>
</dbReference>
<reference evidence="2 3" key="1">
    <citation type="journal article" date="2012" name="New Phytol.">
        <title>Insight into trade-off between wood decay and parasitism from the genome of a fungal forest pathogen.</title>
        <authorList>
            <person name="Olson A."/>
            <person name="Aerts A."/>
            <person name="Asiegbu F."/>
            <person name="Belbahri L."/>
            <person name="Bouzid O."/>
            <person name="Broberg A."/>
            <person name="Canback B."/>
            <person name="Coutinho P.M."/>
            <person name="Cullen D."/>
            <person name="Dalman K."/>
            <person name="Deflorio G."/>
            <person name="van Diepen L.T."/>
            <person name="Dunand C."/>
            <person name="Duplessis S."/>
            <person name="Durling M."/>
            <person name="Gonthier P."/>
            <person name="Grimwood J."/>
            <person name="Fossdal C.G."/>
            <person name="Hansson D."/>
            <person name="Henrissat B."/>
            <person name="Hietala A."/>
            <person name="Himmelstrand K."/>
            <person name="Hoffmeister D."/>
            <person name="Hogberg N."/>
            <person name="James T.Y."/>
            <person name="Karlsson M."/>
            <person name="Kohler A."/>
            <person name="Kues U."/>
            <person name="Lee Y.H."/>
            <person name="Lin Y.C."/>
            <person name="Lind M."/>
            <person name="Lindquist E."/>
            <person name="Lombard V."/>
            <person name="Lucas S."/>
            <person name="Lunden K."/>
            <person name="Morin E."/>
            <person name="Murat C."/>
            <person name="Park J."/>
            <person name="Raffaello T."/>
            <person name="Rouze P."/>
            <person name="Salamov A."/>
            <person name="Schmutz J."/>
            <person name="Solheim H."/>
            <person name="Stahlberg J."/>
            <person name="Velez H."/>
            <person name="de Vries R.P."/>
            <person name="Wiebenga A."/>
            <person name="Woodward S."/>
            <person name="Yakovlev I."/>
            <person name="Garbelotto M."/>
            <person name="Martin F."/>
            <person name="Grigoriev I.V."/>
            <person name="Stenlid J."/>
        </authorList>
    </citation>
    <scope>NUCLEOTIDE SEQUENCE [LARGE SCALE GENOMIC DNA]</scope>
    <source>
        <strain evidence="2 3">TC 32-1</strain>
    </source>
</reference>
<feature type="non-terminal residue" evidence="2">
    <location>
        <position position="70"/>
    </location>
</feature>
<name>W4JSH5_HETIT</name>
<gene>
    <name evidence="2" type="ORF">HETIRDRAFT_389544</name>
</gene>
<dbReference type="KEGG" id="hir:HETIRDRAFT_389544"/>
<protein>
    <submittedName>
        <fullName evidence="2">Uncharacterized protein</fullName>
    </submittedName>
</protein>
<dbReference type="HOGENOM" id="CLU_2758091_0_0_1"/>
<keyword evidence="1" id="KW-1133">Transmembrane helix</keyword>
<dbReference type="GeneID" id="20672416"/>
<dbReference type="RefSeq" id="XP_009551410.1">
    <property type="nucleotide sequence ID" value="XM_009553115.2"/>
</dbReference>
<dbReference type="AlphaFoldDB" id="W4JSH5"/>
<evidence type="ECO:0000313" key="3">
    <source>
        <dbReference type="Proteomes" id="UP000030671"/>
    </source>
</evidence>
<feature type="transmembrane region" description="Helical" evidence="1">
    <location>
        <begin position="20"/>
        <end position="42"/>
    </location>
</feature>
<keyword evidence="1" id="KW-0472">Membrane</keyword>
<evidence type="ECO:0000313" key="2">
    <source>
        <dbReference type="EMBL" id="ETW76517.1"/>
    </source>
</evidence>
<organism evidence="2 3">
    <name type="scientific">Heterobasidion irregulare (strain TC 32-1)</name>
    <dbReference type="NCBI Taxonomy" id="747525"/>
    <lineage>
        <taxon>Eukaryota</taxon>
        <taxon>Fungi</taxon>
        <taxon>Dikarya</taxon>
        <taxon>Basidiomycota</taxon>
        <taxon>Agaricomycotina</taxon>
        <taxon>Agaricomycetes</taxon>
        <taxon>Russulales</taxon>
        <taxon>Bondarzewiaceae</taxon>
        <taxon>Heterobasidion</taxon>
        <taxon>Heterobasidion annosum species complex</taxon>
    </lineage>
</organism>
<dbReference type="InParanoid" id="W4JSH5"/>
<keyword evidence="1" id="KW-0812">Transmembrane</keyword>
<sequence>MGGLLAGELGFHSALYRGAFSLLFWARLFEFFTGALLPTYLATGLSVCRRRLQSVAAAIVIHVLFTPTQL</sequence>
<accession>W4JSH5</accession>
<dbReference type="EMBL" id="KI925464">
    <property type="protein sequence ID" value="ETW76517.1"/>
    <property type="molecule type" value="Genomic_DNA"/>
</dbReference>